<dbReference type="InterPro" id="IPR020588">
    <property type="entry name" value="RecA_ATP-bd"/>
</dbReference>
<dbReference type="PROSITE" id="PS50162">
    <property type="entry name" value="RECA_2"/>
    <property type="match status" value="1"/>
</dbReference>
<accession>A0AAN6DP71</accession>
<dbReference type="GO" id="GO:0033063">
    <property type="term" value="C:Rad51B-Rad51C-Rad51D-XRCC2 complex"/>
    <property type="evidence" value="ECO:0007669"/>
    <property type="project" value="InterPro"/>
</dbReference>
<name>A0AAN6DP71_9EURO</name>
<feature type="region of interest" description="Disordered" evidence="1">
    <location>
        <begin position="53"/>
        <end position="110"/>
    </location>
</feature>
<evidence type="ECO:0000313" key="4">
    <source>
        <dbReference type="Proteomes" id="UP001203852"/>
    </source>
</evidence>
<dbReference type="GO" id="GO:0005524">
    <property type="term" value="F:ATP binding"/>
    <property type="evidence" value="ECO:0007669"/>
    <property type="project" value="InterPro"/>
</dbReference>
<protein>
    <submittedName>
        <fullName evidence="3">DNA-repair protein XRCC2</fullName>
    </submittedName>
</protein>
<dbReference type="EMBL" id="MU404359">
    <property type="protein sequence ID" value="KAI1609986.1"/>
    <property type="molecule type" value="Genomic_DNA"/>
</dbReference>
<evidence type="ECO:0000259" key="2">
    <source>
        <dbReference type="PROSITE" id="PS50162"/>
    </source>
</evidence>
<feature type="compositionally biased region" description="Polar residues" evidence="1">
    <location>
        <begin position="289"/>
        <end position="304"/>
    </location>
</feature>
<organism evidence="3 4">
    <name type="scientific">Exophiala viscosa</name>
    <dbReference type="NCBI Taxonomy" id="2486360"/>
    <lineage>
        <taxon>Eukaryota</taxon>
        <taxon>Fungi</taxon>
        <taxon>Dikarya</taxon>
        <taxon>Ascomycota</taxon>
        <taxon>Pezizomycotina</taxon>
        <taxon>Eurotiomycetes</taxon>
        <taxon>Chaetothyriomycetidae</taxon>
        <taxon>Chaetothyriales</taxon>
        <taxon>Herpotrichiellaceae</taxon>
        <taxon>Exophiala</taxon>
    </lineage>
</organism>
<feature type="region of interest" description="Disordered" evidence="1">
    <location>
        <begin position="289"/>
        <end position="312"/>
    </location>
</feature>
<comment type="caution">
    <text evidence="3">The sequence shown here is derived from an EMBL/GenBank/DDBJ whole genome shotgun (WGS) entry which is preliminary data.</text>
</comment>
<dbReference type="PANTHER" id="PTHR46644:SF2">
    <property type="entry name" value="DNA REPAIR PROTEIN XRCC2"/>
    <property type="match status" value="1"/>
</dbReference>
<dbReference type="PANTHER" id="PTHR46644">
    <property type="entry name" value="DNA REPAIR PROTEIN XRCC2"/>
    <property type="match status" value="1"/>
</dbReference>
<feature type="compositionally biased region" description="Polar residues" evidence="1">
    <location>
        <begin position="61"/>
        <end position="72"/>
    </location>
</feature>
<dbReference type="InterPro" id="IPR030547">
    <property type="entry name" value="XRCC2"/>
</dbReference>
<reference evidence="3" key="1">
    <citation type="journal article" date="2022" name="bioRxiv">
        <title>Deciphering the potential niche of two novel black yeast fungi from a biological soil crust based on their genomes, phenotypes, and melanin regulation.</title>
        <authorList>
            <consortium name="DOE Joint Genome Institute"/>
            <person name="Carr E.C."/>
            <person name="Barton Q."/>
            <person name="Grambo S."/>
            <person name="Sullivan M."/>
            <person name="Renfro C.M."/>
            <person name="Kuo A."/>
            <person name="Pangilinan J."/>
            <person name="Lipzen A."/>
            <person name="Keymanesh K."/>
            <person name="Savage E."/>
            <person name="Barry K."/>
            <person name="Grigoriev I.V."/>
            <person name="Riekhof W.R."/>
            <person name="Harris S.S."/>
        </authorList>
    </citation>
    <scope>NUCLEOTIDE SEQUENCE</scope>
    <source>
        <strain evidence="3">JF 03-4F</strain>
    </source>
</reference>
<gene>
    <name evidence="3" type="ORF">EDD36DRAFT_61468</name>
</gene>
<dbReference type="GO" id="GO:0140664">
    <property type="term" value="F:ATP-dependent DNA damage sensor activity"/>
    <property type="evidence" value="ECO:0007669"/>
    <property type="project" value="InterPro"/>
</dbReference>
<dbReference type="CDD" id="cd19490">
    <property type="entry name" value="XRCC2"/>
    <property type="match status" value="1"/>
</dbReference>
<evidence type="ECO:0000313" key="3">
    <source>
        <dbReference type="EMBL" id="KAI1609986.1"/>
    </source>
</evidence>
<dbReference type="Proteomes" id="UP001203852">
    <property type="component" value="Unassembled WGS sequence"/>
</dbReference>
<sequence>MSAEQYGRRLLEEVQEEGLEQLLAEIRQRSCPQSKPRIGIPQLDNLLQAFRLPSQPADHPSWTSATGHSPGTENEAEHHDDQEAEPSHRHEAPSRQHNATRKPAVIELTSSRSASGKTTLLLYISALAALPRVNGGNESAVIYIDNDSRFSAIRLVQIIKHHLETHHGTSTNLTSESIRQIAHEALNHIYIFRPQSSTQLLSILESSPSFLLDKTRHSSIYRPLGLVVLDSATAFYWQDRFDRTMAQLDTPSVAARDHPSKTADIIARLKALQTRFECAVAFSTNNAPSRTITQTHTGPETTPLTPAPQGPSLSPWTMYATLTLSLTRAQVPQFAPQMSLEECLRDAEKRLEAVRNARFIATVEWRPGQSLERDRVMIAMGAGEGSGNHPGFAFKIDGSGIDIE</sequence>
<dbReference type="GO" id="GO:0005657">
    <property type="term" value="C:replication fork"/>
    <property type="evidence" value="ECO:0007669"/>
    <property type="project" value="InterPro"/>
</dbReference>
<dbReference type="GO" id="GO:0005815">
    <property type="term" value="C:microtubule organizing center"/>
    <property type="evidence" value="ECO:0007669"/>
    <property type="project" value="TreeGrafter"/>
</dbReference>
<dbReference type="InterPro" id="IPR027417">
    <property type="entry name" value="P-loop_NTPase"/>
</dbReference>
<feature type="compositionally biased region" description="Basic and acidic residues" evidence="1">
    <location>
        <begin position="75"/>
        <end position="94"/>
    </location>
</feature>
<dbReference type="SUPFAM" id="SSF52540">
    <property type="entry name" value="P-loop containing nucleoside triphosphate hydrolases"/>
    <property type="match status" value="1"/>
</dbReference>
<dbReference type="AlphaFoldDB" id="A0AAN6DP71"/>
<dbReference type="GO" id="GO:0000724">
    <property type="term" value="P:double-strand break repair via homologous recombination"/>
    <property type="evidence" value="ECO:0007669"/>
    <property type="project" value="InterPro"/>
</dbReference>
<dbReference type="GO" id="GO:0061982">
    <property type="term" value="P:meiosis I cell cycle process"/>
    <property type="evidence" value="ECO:0007669"/>
    <property type="project" value="UniProtKB-ARBA"/>
</dbReference>
<keyword evidence="4" id="KW-1185">Reference proteome</keyword>
<dbReference type="GO" id="GO:0000400">
    <property type="term" value="F:four-way junction DNA binding"/>
    <property type="evidence" value="ECO:0007669"/>
    <property type="project" value="TreeGrafter"/>
</dbReference>
<dbReference type="GO" id="GO:0042148">
    <property type="term" value="P:DNA strand invasion"/>
    <property type="evidence" value="ECO:0007669"/>
    <property type="project" value="TreeGrafter"/>
</dbReference>
<feature type="domain" description="RecA family profile 1" evidence="2">
    <location>
        <begin position="113"/>
        <end position="295"/>
    </location>
</feature>
<evidence type="ECO:0000256" key="1">
    <source>
        <dbReference type="SAM" id="MobiDB-lite"/>
    </source>
</evidence>
<proteinExistence type="predicted"/>
<dbReference type="Gene3D" id="3.40.50.300">
    <property type="entry name" value="P-loop containing nucleotide triphosphate hydrolases"/>
    <property type="match status" value="1"/>
</dbReference>